<feature type="transmembrane region" description="Helical" evidence="5">
    <location>
        <begin position="240"/>
        <end position="258"/>
    </location>
</feature>
<dbReference type="AlphaFoldDB" id="A0AAN7YYB0"/>
<dbReference type="SUPFAM" id="SSF144091">
    <property type="entry name" value="Rhomboid-like"/>
    <property type="match status" value="1"/>
</dbReference>
<dbReference type="PANTHER" id="PTHR43731:SF32">
    <property type="entry name" value="PEPTIDASE S54 RHOMBOID DOMAIN-CONTAINING PROTEIN-RELATED"/>
    <property type="match status" value="1"/>
</dbReference>
<keyword evidence="8" id="KW-1185">Reference proteome</keyword>
<dbReference type="InterPro" id="IPR022764">
    <property type="entry name" value="Peptidase_S54_rhomboid_dom"/>
</dbReference>
<comment type="subcellular location">
    <subcellularLocation>
        <location evidence="1">Membrane</location>
        <topology evidence="1">Multi-pass membrane protein</topology>
    </subcellularLocation>
</comment>
<gene>
    <name evidence="7" type="ORF">RB653_000936</name>
</gene>
<dbReference type="Pfam" id="PF01694">
    <property type="entry name" value="Rhomboid"/>
    <property type="match status" value="1"/>
</dbReference>
<evidence type="ECO:0000259" key="6">
    <source>
        <dbReference type="Pfam" id="PF01694"/>
    </source>
</evidence>
<name>A0AAN7YYB0_9MYCE</name>
<dbReference type="Gene3D" id="1.20.1540.10">
    <property type="entry name" value="Rhomboid-like"/>
    <property type="match status" value="1"/>
</dbReference>
<feature type="transmembrane region" description="Helical" evidence="5">
    <location>
        <begin position="264"/>
        <end position="283"/>
    </location>
</feature>
<keyword evidence="3 5" id="KW-1133">Transmembrane helix</keyword>
<evidence type="ECO:0000256" key="4">
    <source>
        <dbReference type="ARBA" id="ARBA00023136"/>
    </source>
</evidence>
<reference evidence="7 8" key="1">
    <citation type="submission" date="2023-11" db="EMBL/GenBank/DDBJ databases">
        <title>Dfirmibasis_genome.</title>
        <authorList>
            <person name="Edelbroek B."/>
            <person name="Kjellin J."/>
            <person name="Jerlstrom-Hultqvist J."/>
            <person name="Soderbom F."/>
        </authorList>
    </citation>
    <scope>NUCLEOTIDE SEQUENCE [LARGE SCALE GENOMIC DNA]</scope>
    <source>
        <strain evidence="7 8">TNS-C-14</strain>
    </source>
</reference>
<proteinExistence type="predicted"/>
<keyword evidence="2 5" id="KW-0812">Transmembrane</keyword>
<protein>
    <recommendedName>
        <fullName evidence="6">Peptidase S54 rhomboid domain-containing protein</fullName>
    </recommendedName>
</protein>
<feature type="transmembrane region" description="Helical" evidence="5">
    <location>
        <begin position="295"/>
        <end position="315"/>
    </location>
</feature>
<comment type="caution">
    <text evidence="7">The sequence shown here is derived from an EMBL/GenBank/DDBJ whole genome shotgun (WGS) entry which is preliminary data.</text>
</comment>
<dbReference type="GO" id="GO:0016020">
    <property type="term" value="C:membrane"/>
    <property type="evidence" value="ECO:0007669"/>
    <property type="project" value="UniProtKB-SubCell"/>
</dbReference>
<evidence type="ECO:0000256" key="1">
    <source>
        <dbReference type="ARBA" id="ARBA00004141"/>
    </source>
</evidence>
<evidence type="ECO:0000256" key="2">
    <source>
        <dbReference type="ARBA" id="ARBA00022692"/>
    </source>
</evidence>
<evidence type="ECO:0000313" key="8">
    <source>
        <dbReference type="Proteomes" id="UP001344447"/>
    </source>
</evidence>
<dbReference type="InterPro" id="IPR050925">
    <property type="entry name" value="Rhomboid_protease_S54"/>
</dbReference>
<dbReference type="GO" id="GO:0004252">
    <property type="term" value="F:serine-type endopeptidase activity"/>
    <property type="evidence" value="ECO:0007669"/>
    <property type="project" value="InterPro"/>
</dbReference>
<dbReference type="Proteomes" id="UP001344447">
    <property type="component" value="Unassembled WGS sequence"/>
</dbReference>
<feature type="transmembrane region" description="Helical" evidence="5">
    <location>
        <begin position="118"/>
        <end position="135"/>
    </location>
</feature>
<dbReference type="InterPro" id="IPR035952">
    <property type="entry name" value="Rhomboid-like_sf"/>
</dbReference>
<evidence type="ECO:0000256" key="3">
    <source>
        <dbReference type="ARBA" id="ARBA00022989"/>
    </source>
</evidence>
<accession>A0AAN7YYB0</accession>
<sequence length="321" mass="36655">MNKGFNKFMKNNSCLIHTIFYTPKFQKQQSIFRKLNKQITYNGNISALSFSQVRDFTSTLVNKISSPSSSSLSSSSSVESFESKRIYNKNITKFSLEFKHEEWDQERKDKYFKSAKKSDIIIGLIAVNVLTWLYINSDDSYSFERMIGKNFMLSLDNFKNQPITLLTSMFAHIDGYHLLFNMLALYSLGPHVMHTIGSSAFFGLYMGAGILSGIGFLAIQKFYNKGRNYYDQKRLQNTRALGASGATSGVLMVFAWLYPKMSLSLYGLVPIPAALLVSAYFAYDLYNEVYRKQTGICHVGHLCGGVYGFLYYLSIRNRFRN</sequence>
<feature type="transmembrane region" description="Helical" evidence="5">
    <location>
        <begin position="196"/>
        <end position="219"/>
    </location>
</feature>
<feature type="domain" description="Peptidase S54 rhomboid" evidence="6">
    <location>
        <begin position="160"/>
        <end position="314"/>
    </location>
</feature>
<evidence type="ECO:0000313" key="7">
    <source>
        <dbReference type="EMBL" id="KAK5580912.1"/>
    </source>
</evidence>
<organism evidence="7 8">
    <name type="scientific">Dictyostelium firmibasis</name>
    <dbReference type="NCBI Taxonomy" id="79012"/>
    <lineage>
        <taxon>Eukaryota</taxon>
        <taxon>Amoebozoa</taxon>
        <taxon>Evosea</taxon>
        <taxon>Eumycetozoa</taxon>
        <taxon>Dictyostelia</taxon>
        <taxon>Dictyosteliales</taxon>
        <taxon>Dictyosteliaceae</taxon>
        <taxon>Dictyostelium</taxon>
    </lineage>
</organism>
<keyword evidence="4 5" id="KW-0472">Membrane</keyword>
<dbReference type="EMBL" id="JAVFKY010000002">
    <property type="protein sequence ID" value="KAK5580912.1"/>
    <property type="molecule type" value="Genomic_DNA"/>
</dbReference>
<evidence type="ECO:0000256" key="5">
    <source>
        <dbReference type="SAM" id="Phobius"/>
    </source>
</evidence>
<dbReference type="PANTHER" id="PTHR43731">
    <property type="entry name" value="RHOMBOID PROTEASE"/>
    <property type="match status" value="1"/>
</dbReference>